<name>A0A840Y3W5_9PROT</name>
<dbReference type="EMBL" id="JACIJD010000023">
    <property type="protein sequence ID" value="MBB5695828.1"/>
    <property type="molecule type" value="Genomic_DNA"/>
</dbReference>
<dbReference type="SUPFAM" id="SSF46785">
    <property type="entry name" value="Winged helix' DNA-binding domain"/>
    <property type="match status" value="1"/>
</dbReference>
<keyword evidence="2" id="KW-0238">DNA-binding</keyword>
<dbReference type="CDD" id="cd00090">
    <property type="entry name" value="HTH_ARSR"/>
    <property type="match status" value="1"/>
</dbReference>
<dbReference type="GO" id="GO:0005829">
    <property type="term" value="C:cytosol"/>
    <property type="evidence" value="ECO:0007669"/>
    <property type="project" value="TreeGrafter"/>
</dbReference>
<keyword evidence="3" id="KW-0804">Transcription</keyword>
<dbReference type="PANTHER" id="PTHR30154:SF34">
    <property type="entry name" value="TRANSCRIPTIONAL REGULATOR AZLB"/>
    <property type="match status" value="1"/>
</dbReference>
<comment type="caution">
    <text evidence="5">The sequence shown here is derived from an EMBL/GenBank/DDBJ whole genome shotgun (WGS) entry which is preliminary data.</text>
</comment>
<dbReference type="GO" id="GO:0043565">
    <property type="term" value="F:sequence-specific DNA binding"/>
    <property type="evidence" value="ECO:0007669"/>
    <property type="project" value="InterPro"/>
</dbReference>
<dbReference type="InterPro" id="IPR036390">
    <property type="entry name" value="WH_DNA-bd_sf"/>
</dbReference>
<evidence type="ECO:0000256" key="3">
    <source>
        <dbReference type="ARBA" id="ARBA00023163"/>
    </source>
</evidence>
<dbReference type="InterPro" id="IPR011991">
    <property type="entry name" value="ArsR-like_HTH"/>
</dbReference>
<keyword evidence="6" id="KW-1185">Reference proteome</keyword>
<dbReference type="GO" id="GO:0006355">
    <property type="term" value="P:regulation of DNA-templated transcription"/>
    <property type="evidence" value="ECO:0007669"/>
    <property type="project" value="UniProtKB-ARBA"/>
</dbReference>
<evidence type="ECO:0000313" key="5">
    <source>
        <dbReference type="EMBL" id="MBB5695828.1"/>
    </source>
</evidence>
<evidence type="ECO:0000256" key="2">
    <source>
        <dbReference type="ARBA" id="ARBA00023125"/>
    </source>
</evidence>
<dbReference type="SUPFAM" id="SSF54909">
    <property type="entry name" value="Dimeric alpha+beta barrel"/>
    <property type="match status" value="1"/>
</dbReference>
<protein>
    <submittedName>
        <fullName evidence="5">Lrp/AsnC family leucine-responsive transcriptional regulator</fullName>
    </submittedName>
</protein>
<dbReference type="InterPro" id="IPR019887">
    <property type="entry name" value="Tscrpt_reg_AsnC/Lrp_C"/>
</dbReference>
<keyword evidence="1" id="KW-0805">Transcription regulation</keyword>
<dbReference type="Gene3D" id="3.30.70.920">
    <property type="match status" value="1"/>
</dbReference>
<organism evidence="5 6">
    <name type="scientific">Muricoccus pecuniae</name>
    <dbReference type="NCBI Taxonomy" id="693023"/>
    <lineage>
        <taxon>Bacteria</taxon>
        <taxon>Pseudomonadati</taxon>
        <taxon>Pseudomonadota</taxon>
        <taxon>Alphaproteobacteria</taxon>
        <taxon>Acetobacterales</taxon>
        <taxon>Roseomonadaceae</taxon>
        <taxon>Muricoccus</taxon>
    </lineage>
</organism>
<accession>A0A840Y3W5</accession>
<dbReference type="PANTHER" id="PTHR30154">
    <property type="entry name" value="LEUCINE-RESPONSIVE REGULATORY PROTEIN"/>
    <property type="match status" value="1"/>
</dbReference>
<evidence type="ECO:0000256" key="1">
    <source>
        <dbReference type="ARBA" id="ARBA00023015"/>
    </source>
</evidence>
<evidence type="ECO:0000259" key="4">
    <source>
        <dbReference type="PROSITE" id="PS50956"/>
    </source>
</evidence>
<sequence length="163" mass="18139">MAAEEAAPMGLDAVDRQLLRLVQKDARLSAERLAEAVELSASAVQRRLQALRRGGVIVGEVAVVNPRRVGRPLTMLVEIQIERERPELLGALRRWLSNEEAVQQAWYTTGEADFMLVVTAASVEGFDAFMERLLADNRNVRKFKTGVALQVTKRSLFVPVDPD</sequence>
<dbReference type="InterPro" id="IPR011008">
    <property type="entry name" value="Dimeric_a/b-barrel"/>
</dbReference>
<dbReference type="PRINTS" id="PR00033">
    <property type="entry name" value="HTHASNC"/>
</dbReference>
<reference evidence="5 6" key="1">
    <citation type="submission" date="2020-08" db="EMBL/GenBank/DDBJ databases">
        <title>Genomic Encyclopedia of Type Strains, Phase IV (KMG-IV): sequencing the most valuable type-strain genomes for metagenomic binning, comparative biology and taxonomic classification.</title>
        <authorList>
            <person name="Goeker M."/>
        </authorList>
    </citation>
    <scope>NUCLEOTIDE SEQUENCE [LARGE SCALE GENOMIC DNA]</scope>
    <source>
        <strain evidence="5 6">DSM 25622</strain>
    </source>
</reference>
<dbReference type="PROSITE" id="PS50956">
    <property type="entry name" value="HTH_ASNC_2"/>
    <property type="match status" value="1"/>
</dbReference>
<dbReference type="Proteomes" id="UP000580654">
    <property type="component" value="Unassembled WGS sequence"/>
</dbReference>
<dbReference type="InterPro" id="IPR000485">
    <property type="entry name" value="AsnC-type_HTH_dom"/>
</dbReference>
<dbReference type="InterPro" id="IPR019888">
    <property type="entry name" value="Tscrpt_reg_AsnC-like"/>
</dbReference>
<proteinExistence type="predicted"/>
<dbReference type="SMART" id="SM00344">
    <property type="entry name" value="HTH_ASNC"/>
    <property type="match status" value="1"/>
</dbReference>
<dbReference type="AlphaFoldDB" id="A0A840Y3W5"/>
<evidence type="ECO:0000313" key="6">
    <source>
        <dbReference type="Proteomes" id="UP000580654"/>
    </source>
</evidence>
<gene>
    <name evidence="5" type="ORF">FHS87_003895</name>
</gene>
<dbReference type="InterPro" id="IPR036388">
    <property type="entry name" value="WH-like_DNA-bd_sf"/>
</dbReference>
<dbReference type="Pfam" id="PF13404">
    <property type="entry name" value="HTH_AsnC-type"/>
    <property type="match status" value="1"/>
</dbReference>
<dbReference type="RefSeq" id="WP_221300152.1">
    <property type="nucleotide sequence ID" value="NZ_JACIJD010000023.1"/>
</dbReference>
<dbReference type="Gene3D" id="1.10.10.10">
    <property type="entry name" value="Winged helix-like DNA-binding domain superfamily/Winged helix DNA-binding domain"/>
    <property type="match status" value="1"/>
</dbReference>
<dbReference type="Pfam" id="PF01037">
    <property type="entry name" value="AsnC_trans_reg"/>
    <property type="match status" value="1"/>
</dbReference>
<feature type="domain" description="HTH asnC-type" evidence="4">
    <location>
        <begin position="11"/>
        <end position="72"/>
    </location>
</feature>
<dbReference type="GO" id="GO:0043200">
    <property type="term" value="P:response to amino acid"/>
    <property type="evidence" value="ECO:0007669"/>
    <property type="project" value="TreeGrafter"/>
</dbReference>